<reference evidence="3" key="1">
    <citation type="journal article" date="2023" name="Int. J. Syst. Evol. Microbiol.">
        <title>Claveliimonas bilis gen. nov., sp. nov., deoxycholic acid-producing bacteria isolated from human faeces, and reclassification of Sellimonas monacensis Zenner et al. 2021 as Claveliimonas monacensis comb. nov.</title>
        <authorList>
            <person name="Hisatomi A."/>
            <person name="Kastawa N.W.E.P.G."/>
            <person name="Song I."/>
            <person name="Ohkuma M."/>
            <person name="Fukiya S."/>
            <person name="Sakamoto M."/>
        </authorList>
    </citation>
    <scope>NUCLEOTIDE SEQUENCE [LARGE SCALE GENOMIC DNA]</scope>
    <source>
        <strain evidence="3">12BBH14</strain>
    </source>
</reference>
<evidence type="ECO:0000313" key="2">
    <source>
        <dbReference type="EMBL" id="BDZ76781.1"/>
    </source>
</evidence>
<dbReference type="InterPro" id="IPR010718">
    <property type="entry name" value="DUF1294"/>
</dbReference>
<proteinExistence type="predicted"/>
<dbReference type="Proteomes" id="UP001305815">
    <property type="component" value="Chromosome"/>
</dbReference>
<evidence type="ECO:0000313" key="3">
    <source>
        <dbReference type="Proteomes" id="UP001305815"/>
    </source>
</evidence>
<sequence>MKPFIIYLIFINILTFFIYGLDKHKARKNKWRIPEKQLFFLAFIGGSIGAEAGMLCFRHKTKHPRFMIGIPAIFLLQLCLLFGIAYAVN</sequence>
<keyword evidence="1" id="KW-1133">Transmembrane helix</keyword>
<feature type="transmembrane region" description="Helical" evidence="1">
    <location>
        <begin position="5"/>
        <end position="21"/>
    </location>
</feature>
<evidence type="ECO:0008006" key="4">
    <source>
        <dbReference type="Google" id="ProtNLM"/>
    </source>
</evidence>
<protein>
    <recommendedName>
        <fullName evidence="4">DUF1294 domain-containing protein</fullName>
    </recommendedName>
</protein>
<dbReference type="Pfam" id="PF06961">
    <property type="entry name" value="DUF1294"/>
    <property type="match status" value="1"/>
</dbReference>
<feature type="transmembrane region" description="Helical" evidence="1">
    <location>
        <begin position="66"/>
        <end position="88"/>
    </location>
</feature>
<feature type="transmembrane region" description="Helical" evidence="1">
    <location>
        <begin position="37"/>
        <end position="57"/>
    </location>
</feature>
<dbReference type="EMBL" id="AP027742">
    <property type="protein sequence ID" value="BDZ76781.1"/>
    <property type="molecule type" value="Genomic_DNA"/>
</dbReference>
<keyword evidence="3" id="KW-1185">Reference proteome</keyword>
<name>A0ABM8I6L9_9FIRM</name>
<dbReference type="RefSeq" id="WP_230106810.1">
    <property type="nucleotide sequence ID" value="NZ_AP024845.1"/>
</dbReference>
<gene>
    <name evidence="2" type="ORF">Lac1_09640</name>
</gene>
<evidence type="ECO:0000256" key="1">
    <source>
        <dbReference type="SAM" id="Phobius"/>
    </source>
</evidence>
<keyword evidence="1" id="KW-0472">Membrane</keyword>
<accession>A0ABM8I6L9</accession>
<organism evidence="2 3">
    <name type="scientific">Claveliimonas bilis</name>
    <dbReference type="NCBI Taxonomy" id="3028070"/>
    <lineage>
        <taxon>Bacteria</taxon>
        <taxon>Bacillati</taxon>
        <taxon>Bacillota</taxon>
        <taxon>Clostridia</taxon>
        <taxon>Lachnospirales</taxon>
        <taxon>Lachnospiraceae</taxon>
        <taxon>Claveliimonas</taxon>
    </lineage>
</organism>
<keyword evidence="1" id="KW-0812">Transmembrane</keyword>